<dbReference type="InterPro" id="IPR041426">
    <property type="entry name" value="Mos1_HTH"/>
</dbReference>
<dbReference type="Pfam" id="PF17906">
    <property type="entry name" value="HTH_48"/>
    <property type="match status" value="1"/>
</dbReference>
<keyword evidence="3" id="KW-1185">Reference proteome</keyword>
<accession>A0ABQ8SVA6</accession>
<dbReference type="Proteomes" id="UP001148838">
    <property type="component" value="Unassembled WGS sequence"/>
</dbReference>
<comment type="caution">
    <text evidence="2">The sequence shown here is derived from an EMBL/GenBank/DDBJ whole genome shotgun (WGS) entry which is preliminary data.</text>
</comment>
<name>A0ABQ8SVA6_PERAM</name>
<proteinExistence type="predicted"/>
<feature type="domain" description="Mos1 transposase HTH" evidence="1">
    <location>
        <begin position="29"/>
        <end position="68"/>
    </location>
</feature>
<organism evidence="2 3">
    <name type="scientific">Periplaneta americana</name>
    <name type="common">American cockroach</name>
    <name type="synonym">Blatta americana</name>
    <dbReference type="NCBI Taxonomy" id="6978"/>
    <lineage>
        <taxon>Eukaryota</taxon>
        <taxon>Metazoa</taxon>
        <taxon>Ecdysozoa</taxon>
        <taxon>Arthropoda</taxon>
        <taxon>Hexapoda</taxon>
        <taxon>Insecta</taxon>
        <taxon>Pterygota</taxon>
        <taxon>Neoptera</taxon>
        <taxon>Polyneoptera</taxon>
        <taxon>Dictyoptera</taxon>
        <taxon>Blattodea</taxon>
        <taxon>Blattoidea</taxon>
        <taxon>Blattidae</taxon>
        <taxon>Blattinae</taxon>
        <taxon>Periplaneta</taxon>
    </lineage>
</organism>
<evidence type="ECO:0000259" key="1">
    <source>
        <dbReference type="Pfam" id="PF17906"/>
    </source>
</evidence>
<reference evidence="2 3" key="1">
    <citation type="journal article" date="2022" name="Allergy">
        <title>Genome assembly and annotation of Periplaneta americana reveal a comprehensive cockroach allergen profile.</title>
        <authorList>
            <person name="Wang L."/>
            <person name="Xiong Q."/>
            <person name="Saelim N."/>
            <person name="Wang L."/>
            <person name="Nong W."/>
            <person name="Wan A.T."/>
            <person name="Shi M."/>
            <person name="Liu X."/>
            <person name="Cao Q."/>
            <person name="Hui J.H.L."/>
            <person name="Sookrung N."/>
            <person name="Leung T.F."/>
            <person name="Tungtrongchitr A."/>
            <person name="Tsui S.K.W."/>
        </authorList>
    </citation>
    <scope>NUCLEOTIDE SEQUENCE [LARGE SCALE GENOMIC DNA]</scope>
    <source>
        <strain evidence="2">PWHHKU_190912</strain>
    </source>
</reference>
<sequence length="249" mass="28809">MVRGPPVVLECERPKTTFTKLEQRSWIKIEVTRGHSAQEYFQGLHEAYADAALPYRTVARWVKAFREGRDVKVMFIVAYDIDGGNTAPCCTSKADGKRGLLEHPPYSPDMIHAITIFSLKDYWNIHRTHRRYDPCDYDLFTKVTEPLRGRRGCTRDTIPEMNLSVSAFRKRTFDVGNSHIFLFLCACADRLSPPPEWWRRGEWGVEDGRSRQSYKKKLDLMRLDLMTVIGPIHRSRKVPSRCSGAHEYG</sequence>
<gene>
    <name evidence="2" type="ORF">ANN_13717</name>
</gene>
<evidence type="ECO:0000313" key="2">
    <source>
        <dbReference type="EMBL" id="KAJ4437779.1"/>
    </source>
</evidence>
<protein>
    <recommendedName>
        <fullName evidence="1">Mos1 transposase HTH domain-containing protein</fullName>
    </recommendedName>
</protein>
<dbReference type="EMBL" id="JAJSOF020000019">
    <property type="protein sequence ID" value="KAJ4437779.1"/>
    <property type="molecule type" value="Genomic_DNA"/>
</dbReference>
<dbReference type="Gene3D" id="1.10.10.1450">
    <property type="match status" value="1"/>
</dbReference>
<evidence type="ECO:0000313" key="3">
    <source>
        <dbReference type="Proteomes" id="UP001148838"/>
    </source>
</evidence>